<dbReference type="GO" id="GO:0005886">
    <property type="term" value="C:plasma membrane"/>
    <property type="evidence" value="ECO:0007669"/>
    <property type="project" value="UniProtKB-SubCell"/>
</dbReference>
<reference evidence="9 10" key="1">
    <citation type="submission" date="2020-08" db="EMBL/GenBank/DDBJ databases">
        <title>Genomic Encyclopedia of Type Strains, Phase IV (KMG-IV): sequencing the most valuable type-strain genomes for metagenomic binning, comparative biology and taxonomic classification.</title>
        <authorList>
            <person name="Goeker M."/>
        </authorList>
    </citation>
    <scope>NUCLEOTIDE SEQUENCE [LARGE SCALE GENOMIC DNA]</scope>
    <source>
        <strain evidence="9 10">DSM 106146</strain>
    </source>
</reference>
<sequence>MKTLIKKITPRAKQTTPFPLLDLARFPAALLVIAIHISPLAFINERADFILTGIIGRVAVPFFIMVTGYFTLKPKRRRGNIFPASSVKKILILYVIAIALYLPVNIYAGQIPLWTNTGDSPGPLWILSLIRWIFVDGTFYHLWYFPALITGLILVSLLLKVCSQRCVLIITALLYIFGLMGDSYYGLAIQMPALKIVYDGIFAICTYTRNGLFYVPLFLVLGRQLALKGPEFFKNGPLLLTAFLAMTGEGLILHHFDLQRHDSMYIFLPLVMYFVFCLLLDLNQRFKKTCCPCPSFKIFRRISMIIYIIHPLMIIAVRAADKLINLQGRLINNGLLLYALTAALSLTAALILTPVIQRFKRS</sequence>
<evidence type="ECO:0000256" key="7">
    <source>
        <dbReference type="SAM" id="Phobius"/>
    </source>
</evidence>
<feature type="transmembrane region" description="Helical" evidence="7">
    <location>
        <begin position="166"/>
        <end position="188"/>
    </location>
</feature>
<evidence type="ECO:0000313" key="9">
    <source>
        <dbReference type="EMBL" id="MBB5264041.1"/>
    </source>
</evidence>
<comment type="caution">
    <text evidence="9">The sequence shown here is derived from an EMBL/GenBank/DDBJ whole genome shotgun (WGS) entry which is preliminary data.</text>
</comment>
<evidence type="ECO:0000259" key="8">
    <source>
        <dbReference type="Pfam" id="PF01757"/>
    </source>
</evidence>
<dbReference type="EC" id="5.1.1.18" evidence="9"/>
<evidence type="ECO:0000256" key="6">
    <source>
        <dbReference type="ARBA" id="ARBA00023136"/>
    </source>
</evidence>
<dbReference type="GO" id="GO:0030378">
    <property type="term" value="F:serine racemase activity"/>
    <property type="evidence" value="ECO:0007669"/>
    <property type="project" value="UniProtKB-EC"/>
</dbReference>
<evidence type="ECO:0000256" key="1">
    <source>
        <dbReference type="ARBA" id="ARBA00004651"/>
    </source>
</evidence>
<keyword evidence="6 7" id="KW-0472">Membrane</keyword>
<feature type="domain" description="Acyltransferase 3" evidence="8">
    <location>
        <begin position="21"/>
        <end position="353"/>
    </location>
</feature>
<keyword evidence="10" id="KW-1185">Reference proteome</keyword>
<feature type="transmembrane region" description="Helical" evidence="7">
    <location>
        <begin position="20"/>
        <end position="43"/>
    </location>
</feature>
<dbReference type="Pfam" id="PF01757">
    <property type="entry name" value="Acyl_transf_3"/>
    <property type="match status" value="1"/>
</dbReference>
<feature type="transmembrane region" description="Helical" evidence="7">
    <location>
        <begin position="232"/>
        <end position="252"/>
    </location>
</feature>
<dbReference type="AlphaFoldDB" id="A0A7W8M571"/>
<feature type="transmembrane region" description="Helical" evidence="7">
    <location>
        <begin position="141"/>
        <end position="159"/>
    </location>
</feature>
<keyword evidence="4 7" id="KW-0812">Transmembrane</keyword>
<feature type="transmembrane region" description="Helical" evidence="7">
    <location>
        <begin position="335"/>
        <end position="356"/>
    </location>
</feature>
<feature type="transmembrane region" description="Helical" evidence="7">
    <location>
        <begin position="49"/>
        <end position="70"/>
    </location>
</feature>
<feature type="transmembrane region" description="Helical" evidence="7">
    <location>
        <begin position="91"/>
        <end position="108"/>
    </location>
</feature>
<dbReference type="EC" id="5.1.1.1" evidence="9"/>
<dbReference type="Proteomes" id="UP000543642">
    <property type="component" value="Unassembled WGS sequence"/>
</dbReference>
<dbReference type="EMBL" id="JACHFW010000003">
    <property type="protein sequence ID" value="MBB5264041.1"/>
    <property type="molecule type" value="Genomic_DNA"/>
</dbReference>
<dbReference type="PANTHER" id="PTHR40074:SF2">
    <property type="entry name" value="O-ACETYLTRANSFERASE WECH"/>
    <property type="match status" value="1"/>
</dbReference>
<keyword evidence="5 7" id="KW-1133">Transmembrane helix</keyword>
<proteinExistence type="inferred from homology"/>
<dbReference type="PANTHER" id="PTHR40074">
    <property type="entry name" value="O-ACETYLTRANSFERASE WECH"/>
    <property type="match status" value="1"/>
</dbReference>
<evidence type="ECO:0000313" key="10">
    <source>
        <dbReference type="Proteomes" id="UP000543642"/>
    </source>
</evidence>
<keyword evidence="9" id="KW-0413">Isomerase</keyword>
<feature type="transmembrane region" description="Helical" evidence="7">
    <location>
        <begin position="264"/>
        <end position="282"/>
    </location>
</feature>
<dbReference type="GO" id="GO:0016413">
    <property type="term" value="F:O-acetyltransferase activity"/>
    <property type="evidence" value="ECO:0007669"/>
    <property type="project" value="TreeGrafter"/>
</dbReference>
<keyword evidence="3" id="KW-1003">Cell membrane</keyword>
<evidence type="ECO:0000256" key="5">
    <source>
        <dbReference type="ARBA" id="ARBA00022989"/>
    </source>
</evidence>
<accession>A0A7W8M571</accession>
<feature type="transmembrane region" description="Helical" evidence="7">
    <location>
        <begin position="200"/>
        <end position="220"/>
    </location>
</feature>
<evidence type="ECO:0000256" key="2">
    <source>
        <dbReference type="ARBA" id="ARBA00007400"/>
    </source>
</evidence>
<gene>
    <name evidence="9" type="ORF">HNP82_001146</name>
</gene>
<feature type="transmembrane region" description="Helical" evidence="7">
    <location>
        <begin position="302"/>
        <end position="320"/>
    </location>
</feature>
<comment type="similarity">
    <text evidence="2">Belongs to the acyltransferase 3 family.</text>
</comment>
<protein>
    <submittedName>
        <fullName evidence="9">Serine/alanine racemase</fullName>
        <ecNumber evidence="9">5.1.1.1</ecNumber>
        <ecNumber evidence="9">5.1.1.18</ecNumber>
    </submittedName>
</protein>
<dbReference type="RefSeq" id="WP_183772383.1">
    <property type="nucleotide sequence ID" value="NZ_JACHFW010000003.1"/>
</dbReference>
<name>A0A7W8M571_9FIRM</name>
<comment type="subcellular location">
    <subcellularLocation>
        <location evidence="1">Cell membrane</location>
        <topology evidence="1">Multi-pass membrane protein</topology>
    </subcellularLocation>
</comment>
<dbReference type="GO" id="GO:0009246">
    <property type="term" value="P:enterobacterial common antigen biosynthetic process"/>
    <property type="evidence" value="ECO:0007669"/>
    <property type="project" value="TreeGrafter"/>
</dbReference>
<evidence type="ECO:0000256" key="4">
    <source>
        <dbReference type="ARBA" id="ARBA00022692"/>
    </source>
</evidence>
<dbReference type="GO" id="GO:0008784">
    <property type="term" value="F:alanine racemase activity"/>
    <property type="evidence" value="ECO:0007669"/>
    <property type="project" value="UniProtKB-EC"/>
</dbReference>
<evidence type="ECO:0000256" key="3">
    <source>
        <dbReference type="ARBA" id="ARBA00022475"/>
    </source>
</evidence>
<dbReference type="InterPro" id="IPR002656">
    <property type="entry name" value="Acyl_transf_3_dom"/>
</dbReference>
<organism evidence="9 10">
    <name type="scientific">Catenibacillus scindens</name>
    <dbReference type="NCBI Taxonomy" id="673271"/>
    <lineage>
        <taxon>Bacteria</taxon>
        <taxon>Bacillati</taxon>
        <taxon>Bacillota</taxon>
        <taxon>Clostridia</taxon>
        <taxon>Lachnospirales</taxon>
        <taxon>Lachnospiraceae</taxon>
        <taxon>Catenibacillus</taxon>
    </lineage>
</organism>